<evidence type="ECO:0000256" key="8">
    <source>
        <dbReference type="SAM" id="Phobius"/>
    </source>
</evidence>
<dbReference type="Pfam" id="PF00172">
    <property type="entry name" value="Zn_clus"/>
    <property type="match status" value="1"/>
</dbReference>
<evidence type="ECO:0000256" key="7">
    <source>
        <dbReference type="SAM" id="MobiDB-lite"/>
    </source>
</evidence>
<comment type="subcellular location">
    <subcellularLocation>
        <location evidence="1">Nucleus</location>
    </subcellularLocation>
</comment>
<dbReference type="PANTHER" id="PTHR31845">
    <property type="entry name" value="FINGER DOMAIN PROTEIN, PUTATIVE-RELATED"/>
    <property type="match status" value="1"/>
</dbReference>
<dbReference type="InterPro" id="IPR001138">
    <property type="entry name" value="Zn2Cys6_DnaBD"/>
</dbReference>
<feature type="region of interest" description="Disordered" evidence="7">
    <location>
        <begin position="168"/>
        <end position="196"/>
    </location>
</feature>
<evidence type="ECO:0000256" key="3">
    <source>
        <dbReference type="ARBA" id="ARBA00023015"/>
    </source>
</evidence>
<dbReference type="GO" id="GO:0000976">
    <property type="term" value="F:transcription cis-regulatory region binding"/>
    <property type="evidence" value="ECO:0007669"/>
    <property type="project" value="TreeGrafter"/>
</dbReference>
<sequence>MAQQDRTGRSPPVEPSQVQFSDSTRDIPGPIRPSEIAEHARIRRNTACVRCRDAKVRCNASSASGQPCLRCSKLELQCVVDKSHKRTSRRSKLEELAAEVQNIKDAVVAPRPILDLHQHHQQSHLHLGAPSIAAEPYIPPLSAPSISTSSASGNAIFSRPRLYSISSENAVPPPLTPAGSNVPSTTGHSQHPAEPRALGSRVFSGEDIDYYFEKYFEHFHPYLPIVRVRDPNICYERGQVLFWAIIMTACRRFSRDDTAFQFLIDSLLPLIWSAISQPPLDLSVISAVLLLATWPFPTIRFLSDPSMIFAGIAMNSSFLMGLHTGRGSHSEFKHATEENDTTDEEATFTWAGCAIISHRVSAYMGCPSASSLFNKAVDQLLDGSSQFSLPRYFYLHLETARFANRVSRTMCASLEEAQGVSHHLVAYMEEEYTKVQKLLYPDNSDLDHFTLLSTLLEIQTYYFMPLPGYSPELLKRNLIKCYTTAESLIHQAASKLHRETAFLHYAPHFVFRTLLSAICVVMRVHLSSYTKGFQADTVDSLIKEAIRALRICSVQEGDLHVRCASMLESYWEMRKRSNHWCRSGVSVYTHRLGASLTFDCLRRWKRDVEIARDNGKGVIGPAGGKEGTGTESGSKKVENVDVGGRVQSKKDRDRRRMRIWDWLIRFNGLTGTCLWMILIGVLQTRLLRRHLRGPWDRLDENVC</sequence>
<feature type="region of interest" description="Disordered" evidence="7">
    <location>
        <begin position="619"/>
        <end position="638"/>
    </location>
</feature>
<dbReference type="CDD" id="cd00067">
    <property type="entry name" value="GAL4"/>
    <property type="match status" value="1"/>
</dbReference>
<keyword evidence="6" id="KW-0539">Nucleus</keyword>
<evidence type="ECO:0000259" key="9">
    <source>
        <dbReference type="PROSITE" id="PS50048"/>
    </source>
</evidence>
<reference evidence="10" key="1">
    <citation type="journal article" date="2023" name="Mol. Phylogenet. Evol.">
        <title>Genome-scale phylogeny and comparative genomics of the fungal order Sordariales.</title>
        <authorList>
            <person name="Hensen N."/>
            <person name="Bonometti L."/>
            <person name="Westerberg I."/>
            <person name="Brannstrom I.O."/>
            <person name="Guillou S."/>
            <person name="Cros-Aarteil S."/>
            <person name="Calhoun S."/>
            <person name="Haridas S."/>
            <person name="Kuo A."/>
            <person name="Mondo S."/>
            <person name="Pangilinan J."/>
            <person name="Riley R."/>
            <person name="LaButti K."/>
            <person name="Andreopoulos B."/>
            <person name="Lipzen A."/>
            <person name="Chen C."/>
            <person name="Yan M."/>
            <person name="Daum C."/>
            <person name="Ng V."/>
            <person name="Clum A."/>
            <person name="Steindorff A."/>
            <person name="Ohm R.A."/>
            <person name="Martin F."/>
            <person name="Silar P."/>
            <person name="Natvig D.O."/>
            <person name="Lalanne C."/>
            <person name="Gautier V."/>
            <person name="Ament-Velasquez S.L."/>
            <person name="Kruys A."/>
            <person name="Hutchinson M.I."/>
            <person name="Powell A.J."/>
            <person name="Barry K."/>
            <person name="Miller A.N."/>
            <person name="Grigoriev I.V."/>
            <person name="Debuchy R."/>
            <person name="Gladieux P."/>
            <person name="Hiltunen Thoren M."/>
            <person name="Johannesson H."/>
        </authorList>
    </citation>
    <scope>NUCLEOTIDE SEQUENCE</scope>
    <source>
        <strain evidence="10">CBS 892.96</strain>
    </source>
</reference>
<dbReference type="PROSITE" id="PS50048">
    <property type="entry name" value="ZN2_CY6_FUNGAL_2"/>
    <property type="match status" value="1"/>
</dbReference>
<dbReference type="InterPro" id="IPR036864">
    <property type="entry name" value="Zn2-C6_fun-type_DNA-bd_sf"/>
</dbReference>
<dbReference type="Pfam" id="PF04082">
    <property type="entry name" value="Fungal_trans"/>
    <property type="match status" value="1"/>
</dbReference>
<organism evidence="10 11">
    <name type="scientific">Triangularia setosa</name>
    <dbReference type="NCBI Taxonomy" id="2587417"/>
    <lineage>
        <taxon>Eukaryota</taxon>
        <taxon>Fungi</taxon>
        <taxon>Dikarya</taxon>
        <taxon>Ascomycota</taxon>
        <taxon>Pezizomycotina</taxon>
        <taxon>Sordariomycetes</taxon>
        <taxon>Sordariomycetidae</taxon>
        <taxon>Sordariales</taxon>
        <taxon>Podosporaceae</taxon>
        <taxon>Triangularia</taxon>
    </lineage>
</organism>
<keyword evidence="8" id="KW-0812">Transmembrane</keyword>
<dbReference type="Proteomes" id="UP001302321">
    <property type="component" value="Unassembled WGS sequence"/>
</dbReference>
<keyword evidence="3" id="KW-0805">Transcription regulation</keyword>
<dbReference type="SMART" id="SM00066">
    <property type="entry name" value="GAL4"/>
    <property type="match status" value="1"/>
</dbReference>
<evidence type="ECO:0000256" key="5">
    <source>
        <dbReference type="ARBA" id="ARBA00023163"/>
    </source>
</evidence>
<keyword evidence="5" id="KW-0804">Transcription</keyword>
<feature type="domain" description="Zn(2)-C6 fungal-type" evidence="9">
    <location>
        <begin position="47"/>
        <end position="80"/>
    </location>
</feature>
<dbReference type="GO" id="GO:0008270">
    <property type="term" value="F:zinc ion binding"/>
    <property type="evidence" value="ECO:0007669"/>
    <property type="project" value="InterPro"/>
</dbReference>
<evidence type="ECO:0000256" key="6">
    <source>
        <dbReference type="ARBA" id="ARBA00023242"/>
    </source>
</evidence>
<evidence type="ECO:0000256" key="4">
    <source>
        <dbReference type="ARBA" id="ARBA00023125"/>
    </source>
</evidence>
<keyword evidence="2" id="KW-0479">Metal-binding</keyword>
<reference evidence="10" key="2">
    <citation type="submission" date="2023-05" db="EMBL/GenBank/DDBJ databases">
        <authorList>
            <consortium name="Lawrence Berkeley National Laboratory"/>
            <person name="Steindorff A."/>
            <person name="Hensen N."/>
            <person name="Bonometti L."/>
            <person name="Westerberg I."/>
            <person name="Brannstrom I.O."/>
            <person name="Guillou S."/>
            <person name="Cros-Aarteil S."/>
            <person name="Calhoun S."/>
            <person name="Haridas S."/>
            <person name="Kuo A."/>
            <person name="Mondo S."/>
            <person name="Pangilinan J."/>
            <person name="Riley R."/>
            <person name="Labutti K."/>
            <person name="Andreopoulos B."/>
            <person name="Lipzen A."/>
            <person name="Chen C."/>
            <person name="Yanf M."/>
            <person name="Daum C."/>
            <person name="Ng V."/>
            <person name="Clum A."/>
            <person name="Ohm R."/>
            <person name="Martin F."/>
            <person name="Silar P."/>
            <person name="Natvig D."/>
            <person name="Lalanne C."/>
            <person name="Gautier V."/>
            <person name="Ament-Velasquez S.L."/>
            <person name="Kruys A."/>
            <person name="Hutchinson M.I."/>
            <person name="Powell A.J."/>
            <person name="Barry K."/>
            <person name="Miller A.N."/>
            <person name="Grigoriev I.V."/>
            <person name="Debuchy R."/>
            <person name="Gladieux P."/>
            <person name="Thoren M.H."/>
            <person name="Johannesson H."/>
        </authorList>
    </citation>
    <scope>NUCLEOTIDE SEQUENCE</scope>
    <source>
        <strain evidence="10">CBS 892.96</strain>
    </source>
</reference>
<dbReference type="InterPro" id="IPR007219">
    <property type="entry name" value="XnlR_reg_dom"/>
</dbReference>
<name>A0AAN6WCE3_9PEZI</name>
<keyword evidence="8" id="KW-0472">Membrane</keyword>
<evidence type="ECO:0000313" key="10">
    <source>
        <dbReference type="EMBL" id="KAK4179280.1"/>
    </source>
</evidence>
<dbReference type="SUPFAM" id="SSF57701">
    <property type="entry name" value="Zn2/Cys6 DNA-binding domain"/>
    <property type="match status" value="1"/>
</dbReference>
<accession>A0AAN6WCE3</accession>
<evidence type="ECO:0000256" key="2">
    <source>
        <dbReference type="ARBA" id="ARBA00022723"/>
    </source>
</evidence>
<feature type="region of interest" description="Disordered" evidence="7">
    <location>
        <begin position="1"/>
        <end position="32"/>
    </location>
</feature>
<evidence type="ECO:0000256" key="1">
    <source>
        <dbReference type="ARBA" id="ARBA00004123"/>
    </source>
</evidence>
<dbReference type="InterPro" id="IPR051089">
    <property type="entry name" value="prtT"/>
</dbReference>
<feature type="compositionally biased region" description="Polar residues" evidence="7">
    <location>
        <begin position="178"/>
        <end position="189"/>
    </location>
</feature>
<dbReference type="PROSITE" id="PS00463">
    <property type="entry name" value="ZN2_CY6_FUNGAL_1"/>
    <property type="match status" value="1"/>
</dbReference>
<dbReference type="Gene3D" id="4.10.240.10">
    <property type="entry name" value="Zn(2)-C6 fungal-type DNA-binding domain"/>
    <property type="match status" value="1"/>
</dbReference>
<evidence type="ECO:0000313" key="11">
    <source>
        <dbReference type="Proteomes" id="UP001302321"/>
    </source>
</evidence>
<dbReference type="GO" id="GO:0005634">
    <property type="term" value="C:nucleus"/>
    <property type="evidence" value="ECO:0007669"/>
    <property type="project" value="UniProtKB-SubCell"/>
</dbReference>
<comment type="caution">
    <text evidence="10">The sequence shown here is derived from an EMBL/GenBank/DDBJ whole genome shotgun (WGS) entry which is preliminary data.</text>
</comment>
<dbReference type="PANTHER" id="PTHR31845:SF21">
    <property type="entry name" value="REGULATORY PROTEIN LEU3"/>
    <property type="match status" value="1"/>
</dbReference>
<proteinExistence type="predicted"/>
<dbReference type="GO" id="GO:0006351">
    <property type="term" value="P:DNA-templated transcription"/>
    <property type="evidence" value="ECO:0007669"/>
    <property type="project" value="InterPro"/>
</dbReference>
<dbReference type="GO" id="GO:0000981">
    <property type="term" value="F:DNA-binding transcription factor activity, RNA polymerase II-specific"/>
    <property type="evidence" value="ECO:0007669"/>
    <property type="project" value="InterPro"/>
</dbReference>
<keyword evidence="4" id="KW-0238">DNA-binding</keyword>
<keyword evidence="11" id="KW-1185">Reference proteome</keyword>
<dbReference type="EMBL" id="MU866120">
    <property type="protein sequence ID" value="KAK4179280.1"/>
    <property type="molecule type" value="Genomic_DNA"/>
</dbReference>
<feature type="transmembrane region" description="Helical" evidence="8">
    <location>
        <begin position="662"/>
        <end position="682"/>
    </location>
</feature>
<dbReference type="CDD" id="cd12148">
    <property type="entry name" value="fungal_TF_MHR"/>
    <property type="match status" value="1"/>
</dbReference>
<protein>
    <submittedName>
        <fullName evidence="10">Transcription factor</fullName>
    </submittedName>
</protein>
<gene>
    <name evidence="10" type="ORF">QBC36DRAFT_180538</name>
</gene>
<keyword evidence="8" id="KW-1133">Transmembrane helix</keyword>
<dbReference type="AlphaFoldDB" id="A0AAN6WCE3"/>